<comment type="caution">
    <text evidence="1">The sequence shown here is derived from an EMBL/GenBank/DDBJ whole genome shotgun (WGS) entry which is preliminary data.</text>
</comment>
<protein>
    <submittedName>
        <fullName evidence="1">Uncharacterized protein</fullName>
    </submittedName>
</protein>
<dbReference type="AlphaFoldDB" id="A0A8S0ZAR4"/>
<evidence type="ECO:0000313" key="1">
    <source>
        <dbReference type="EMBL" id="CAB3229957.1"/>
    </source>
</evidence>
<accession>A0A8S0ZAR4</accession>
<organism evidence="1 2">
    <name type="scientific">Arctia plantaginis</name>
    <name type="common">Wood tiger moth</name>
    <name type="synonym">Phalaena plantaginis</name>
    <dbReference type="NCBI Taxonomy" id="874455"/>
    <lineage>
        <taxon>Eukaryota</taxon>
        <taxon>Metazoa</taxon>
        <taxon>Ecdysozoa</taxon>
        <taxon>Arthropoda</taxon>
        <taxon>Hexapoda</taxon>
        <taxon>Insecta</taxon>
        <taxon>Pterygota</taxon>
        <taxon>Neoptera</taxon>
        <taxon>Endopterygota</taxon>
        <taxon>Lepidoptera</taxon>
        <taxon>Glossata</taxon>
        <taxon>Ditrysia</taxon>
        <taxon>Noctuoidea</taxon>
        <taxon>Erebidae</taxon>
        <taxon>Arctiinae</taxon>
        <taxon>Arctia</taxon>
    </lineage>
</organism>
<sequence length="98" mass="11043">MSSSMIIYDWEHEIGILIENEVCFANINKPNHKKVYYIVANGGRTEPEQSGNGARQCSDVGAVCGIRQVFTAHLYPIVAFLRPSPDYLLGFYFNQQTV</sequence>
<dbReference type="Proteomes" id="UP000494106">
    <property type="component" value="Unassembled WGS sequence"/>
</dbReference>
<name>A0A8S0ZAR4_ARCPL</name>
<proteinExistence type="predicted"/>
<dbReference type="EMBL" id="CADEBC010000426">
    <property type="protein sequence ID" value="CAB3229957.1"/>
    <property type="molecule type" value="Genomic_DNA"/>
</dbReference>
<gene>
    <name evidence="1" type="ORF">APLA_LOCUS4029</name>
</gene>
<evidence type="ECO:0000313" key="2">
    <source>
        <dbReference type="Proteomes" id="UP000494106"/>
    </source>
</evidence>
<keyword evidence="2" id="KW-1185">Reference proteome</keyword>
<reference evidence="1 2" key="1">
    <citation type="submission" date="2020-04" db="EMBL/GenBank/DDBJ databases">
        <authorList>
            <person name="Wallbank WR R."/>
            <person name="Pardo Diaz C."/>
            <person name="Kozak K."/>
            <person name="Martin S."/>
            <person name="Jiggins C."/>
            <person name="Moest M."/>
            <person name="Warren A I."/>
            <person name="Byers J.R.P. K."/>
            <person name="Montejo-Kovacevich G."/>
            <person name="Yen C E."/>
        </authorList>
    </citation>
    <scope>NUCLEOTIDE SEQUENCE [LARGE SCALE GENOMIC DNA]</scope>
</reference>